<protein>
    <submittedName>
        <fullName evidence="2">DDE-type integrase/transposase/recombinase</fullName>
    </submittedName>
</protein>
<organism evidence="2 3">
    <name type="scientific">Marilutibacter chinensis</name>
    <dbReference type="NCBI Taxonomy" id="2912247"/>
    <lineage>
        <taxon>Bacteria</taxon>
        <taxon>Pseudomonadati</taxon>
        <taxon>Pseudomonadota</taxon>
        <taxon>Gammaproteobacteria</taxon>
        <taxon>Lysobacterales</taxon>
        <taxon>Lysobacteraceae</taxon>
        <taxon>Marilutibacter</taxon>
    </lineage>
</organism>
<comment type="caution">
    <text evidence="2">The sequence shown here is derived from an EMBL/GenBank/DDBJ whole genome shotgun (WGS) entry which is preliminary data.</text>
</comment>
<keyword evidence="3" id="KW-1185">Reference proteome</keyword>
<dbReference type="InterPro" id="IPR012337">
    <property type="entry name" value="RNaseH-like_sf"/>
</dbReference>
<dbReference type="InterPro" id="IPR001584">
    <property type="entry name" value="Integrase_cat-core"/>
</dbReference>
<feature type="domain" description="Integrase catalytic" evidence="1">
    <location>
        <begin position="220"/>
        <end position="423"/>
    </location>
</feature>
<name>A0ABS9HRN4_9GAMM</name>
<dbReference type="EMBL" id="JAKJPO010000003">
    <property type="protein sequence ID" value="MCF7221601.1"/>
    <property type="molecule type" value="Genomic_DNA"/>
</dbReference>
<dbReference type="Gene3D" id="3.30.420.10">
    <property type="entry name" value="Ribonuclease H-like superfamily/Ribonuclease H"/>
    <property type="match status" value="1"/>
</dbReference>
<gene>
    <name evidence="2" type="ORF">L3V18_07340</name>
</gene>
<dbReference type="PROSITE" id="PS50994">
    <property type="entry name" value="INTEGRASE"/>
    <property type="match status" value="1"/>
</dbReference>
<accession>A0ABS9HRN4</accession>
<evidence type="ECO:0000313" key="3">
    <source>
        <dbReference type="Proteomes" id="UP001430796"/>
    </source>
</evidence>
<evidence type="ECO:0000313" key="2">
    <source>
        <dbReference type="EMBL" id="MCF7221601.1"/>
    </source>
</evidence>
<sequence length="430" mass="48359">MSHDLKPGSRVMYQGRIGHIEELARHDSAVIQLDGIDGVMEVQRSALIPVVTSADALGDTSLTKIEAGVWEMARTRAKAIREVADLRKGRSRAVEVAARKLDISPRQVWRLLTDYLRHRTVSEMARRVGGRALGTTVLDTEVERIIANRIDSDYLQRERSTVQALHELVAADCRAVGKKPPAKATVKKRVDAIMGRDAMRRREGAKRAKYAFEPMPGHVEAVRPLERVEIDHTPMDVFARSDDPLCTYIGRPWLTVVIDVCTRCVLGIHIGFEPPSILSVSLCLTHAVSRKNPAEEFGVPLDWPMHGVPKEIWVDNGRDFQSMAFQRGCEEHGIQLSYRPVGSPHYGGTIERLIGTMVGQCHLLPGTTKNSVKAKGDYDPQKHATFTLSEVRRWFVDQLLGRYHLREHRMLRIPPQVAWDQAMKAQQEGE</sequence>
<reference evidence="3" key="1">
    <citation type="submission" date="2022-01" db="EMBL/GenBank/DDBJ databases">
        <title>Lysobacter chinensis sp. nov., a bacterium isolated from cow dung compost.</title>
        <authorList>
            <person name="Zhou L.Y."/>
        </authorList>
    </citation>
    <scope>NUCLEOTIDE SEQUENCE [LARGE SCALE GENOMIC DNA]</scope>
    <source>
        <strain evidence="3">TLK-CK17</strain>
    </source>
</reference>
<dbReference type="Proteomes" id="UP001430796">
    <property type="component" value="Unassembled WGS sequence"/>
</dbReference>
<reference evidence="2 3" key="3">
    <citation type="submission" date="2022-01" db="EMBL/GenBank/DDBJ databases">
        <authorList>
            <person name="Zhou L.Y."/>
        </authorList>
    </citation>
    <scope>NUCLEOTIDE SEQUENCE [LARGE SCALE GENOMIC DNA]</scope>
    <source>
        <strain evidence="2 3">TLK-CK17</strain>
    </source>
</reference>
<dbReference type="Pfam" id="PF00665">
    <property type="entry name" value="rve"/>
    <property type="match status" value="1"/>
</dbReference>
<evidence type="ECO:0000259" key="1">
    <source>
        <dbReference type="PROSITE" id="PS50994"/>
    </source>
</evidence>
<reference evidence="2 3" key="2">
    <citation type="submission" date="2022-01" db="EMBL/GenBank/DDBJ databases">
        <title>Lysobacter chinensis sp. nov., a bacterium isolated from cow dung compost.</title>
        <authorList>
            <person name="Liu Y."/>
        </authorList>
    </citation>
    <scope>NUCLEOTIDE SEQUENCE [LARGE SCALE GENOMIC DNA]</scope>
    <source>
        <strain evidence="2 3">TLK-CK17</strain>
    </source>
</reference>
<dbReference type="InterPro" id="IPR036397">
    <property type="entry name" value="RNaseH_sf"/>
</dbReference>
<proteinExistence type="predicted"/>
<dbReference type="SUPFAM" id="SSF53098">
    <property type="entry name" value="Ribonuclease H-like"/>
    <property type="match status" value="1"/>
</dbReference>
<dbReference type="RefSeq" id="WP_237054022.1">
    <property type="nucleotide sequence ID" value="NZ_JAKJPO010000003.1"/>
</dbReference>